<proteinExistence type="predicted"/>
<organism evidence="2 3">
    <name type="scientific">Oryza sativa subsp. japonica</name>
    <name type="common">Rice</name>
    <dbReference type="NCBI Taxonomy" id="39947"/>
    <lineage>
        <taxon>Eukaryota</taxon>
        <taxon>Viridiplantae</taxon>
        <taxon>Streptophyta</taxon>
        <taxon>Embryophyta</taxon>
        <taxon>Tracheophyta</taxon>
        <taxon>Spermatophyta</taxon>
        <taxon>Magnoliopsida</taxon>
        <taxon>Liliopsida</taxon>
        <taxon>Poales</taxon>
        <taxon>Poaceae</taxon>
        <taxon>BOP clade</taxon>
        <taxon>Oryzoideae</taxon>
        <taxon>Oryzeae</taxon>
        <taxon>Oryzinae</taxon>
        <taxon>Oryza</taxon>
        <taxon>Oryza sativa</taxon>
    </lineage>
</organism>
<dbReference type="Proteomes" id="UP000000763">
    <property type="component" value="Chromosome 7"/>
</dbReference>
<protein>
    <submittedName>
        <fullName evidence="2">Ulp1 protease-like protein</fullName>
    </submittedName>
</protein>
<dbReference type="GO" id="GO:0006508">
    <property type="term" value="P:proteolysis"/>
    <property type="evidence" value="ECO:0007669"/>
    <property type="project" value="UniProtKB-KW"/>
</dbReference>
<evidence type="ECO:0000313" key="3">
    <source>
        <dbReference type="Proteomes" id="UP000000763"/>
    </source>
</evidence>
<gene>
    <name evidence="2" type="primary">OSJNBa0086N05.114</name>
</gene>
<dbReference type="AlphaFoldDB" id="Q84YM2"/>
<feature type="region of interest" description="Disordered" evidence="1">
    <location>
        <begin position="211"/>
        <end position="230"/>
    </location>
</feature>
<feature type="region of interest" description="Disordered" evidence="1">
    <location>
        <begin position="1"/>
        <end position="52"/>
    </location>
</feature>
<feature type="region of interest" description="Disordered" evidence="1">
    <location>
        <begin position="164"/>
        <end position="204"/>
    </location>
</feature>
<sequence>MDSSTTSYSTTLTVGRSNPTGVRPPTESEPSSSRRATVSAASKSNAIPIPPRVRHRPVRGIGWLSRELDINLHQQNEHRGARSNPAWICSIIGVNSHVCTRIQSLGSTLVVCSDDVANGSIKEPKYKVLRRGTVPCTQKHIKELLFLTKHAQLPRNLRELRLGTPRADKALSDPVETKDHVKGPRALSSEKDSPTTRLGARERKFYSTLSKTSRLYGSTPRSTKASTTNVDKASSKILRLLDRSRTVGGSRQGIRNEEMIDSDKPFRCPHEADKGSLTLSLNSPRSITRDESAIFDLAGHGFDEEDYPVVDYESELQTAISTTVR</sequence>
<accession>Q84YM2</accession>
<feature type="compositionally biased region" description="Low complexity" evidence="1">
    <location>
        <begin position="23"/>
        <end position="44"/>
    </location>
</feature>
<dbReference type="EMBL" id="AP005774">
    <property type="protein sequence ID" value="BAC55846.1"/>
    <property type="molecule type" value="Genomic_DNA"/>
</dbReference>
<feature type="compositionally biased region" description="Low complexity" evidence="1">
    <location>
        <begin position="1"/>
        <end position="13"/>
    </location>
</feature>
<name>Q84YM2_ORYSJ</name>
<evidence type="ECO:0000313" key="2">
    <source>
        <dbReference type="EMBL" id="BAC55846.1"/>
    </source>
</evidence>
<dbReference type="GO" id="GO:0008233">
    <property type="term" value="F:peptidase activity"/>
    <property type="evidence" value="ECO:0007669"/>
    <property type="project" value="UniProtKB-KW"/>
</dbReference>
<reference evidence="3" key="1">
    <citation type="journal article" date="2005" name="Nature">
        <title>The map-based sequence of the rice genome.</title>
        <authorList>
            <consortium name="International rice genome sequencing project (IRGSP)"/>
            <person name="Matsumoto T."/>
            <person name="Wu J."/>
            <person name="Kanamori H."/>
            <person name="Katayose Y."/>
            <person name="Fujisawa M."/>
            <person name="Namiki N."/>
            <person name="Mizuno H."/>
            <person name="Yamamoto K."/>
            <person name="Antonio B.A."/>
            <person name="Baba T."/>
            <person name="Sakata K."/>
            <person name="Nagamura Y."/>
            <person name="Aoki H."/>
            <person name="Arikawa K."/>
            <person name="Arita K."/>
            <person name="Bito T."/>
            <person name="Chiden Y."/>
            <person name="Fujitsuka N."/>
            <person name="Fukunaka R."/>
            <person name="Hamada M."/>
            <person name="Harada C."/>
            <person name="Hayashi A."/>
            <person name="Hijishita S."/>
            <person name="Honda M."/>
            <person name="Hosokawa S."/>
            <person name="Ichikawa Y."/>
            <person name="Idonuma A."/>
            <person name="Iijima M."/>
            <person name="Ikeda M."/>
            <person name="Ikeno M."/>
            <person name="Ito K."/>
            <person name="Ito S."/>
            <person name="Ito T."/>
            <person name="Ito Y."/>
            <person name="Ito Y."/>
            <person name="Iwabuchi A."/>
            <person name="Kamiya K."/>
            <person name="Karasawa W."/>
            <person name="Kurita K."/>
            <person name="Katagiri S."/>
            <person name="Kikuta A."/>
            <person name="Kobayashi H."/>
            <person name="Kobayashi N."/>
            <person name="Machita K."/>
            <person name="Maehara T."/>
            <person name="Masukawa M."/>
            <person name="Mizubayashi T."/>
            <person name="Mukai Y."/>
            <person name="Nagasaki H."/>
            <person name="Nagata Y."/>
            <person name="Naito S."/>
            <person name="Nakashima M."/>
            <person name="Nakama Y."/>
            <person name="Nakamichi Y."/>
            <person name="Nakamura M."/>
            <person name="Meguro A."/>
            <person name="Negishi M."/>
            <person name="Ohta I."/>
            <person name="Ohta T."/>
            <person name="Okamoto M."/>
            <person name="Ono N."/>
            <person name="Saji S."/>
            <person name="Sakaguchi M."/>
            <person name="Sakai K."/>
            <person name="Shibata M."/>
            <person name="Shimokawa T."/>
            <person name="Song J."/>
            <person name="Takazaki Y."/>
            <person name="Terasawa K."/>
            <person name="Tsugane M."/>
            <person name="Tsuji K."/>
            <person name="Ueda S."/>
            <person name="Waki K."/>
            <person name="Yamagata H."/>
            <person name="Yamamoto M."/>
            <person name="Yamamoto S."/>
            <person name="Yamane H."/>
            <person name="Yoshiki S."/>
            <person name="Yoshihara R."/>
            <person name="Yukawa K."/>
            <person name="Zhong H."/>
            <person name="Yano M."/>
            <person name="Yuan Q."/>
            <person name="Ouyang S."/>
            <person name="Liu J."/>
            <person name="Jones K.M."/>
            <person name="Gansberger K."/>
            <person name="Moffat K."/>
            <person name="Hill J."/>
            <person name="Bera J."/>
            <person name="Fadrosh D."/>
            <person name="Jin S."/>
            <person name="Johri S."/>
            <person name="Kim M."/>
            <person name="Overton L."/>
            <person name="Reardon M."/>
            <person name="Tsitrin T."/>
            <person name="Vuong H."/>
            <person name="Weaver B."/>
            <person name="Ciecko A."/>
            <person name="Tallon L."/>
            <person name="Jackson J."/>
            <person name="Pai G."/>
            <person name="Aken S.V."/>
            <person name="Utterback T."/>
            <person name="Reidmuller S."/>
            <person name="Feldblyum T."/>
            <person name="Hsiao J."/>
            <person name="Zismann V."/>
            <person name="Iobst S."/>
            <person name="de Vazeille A.R."/>
            <person name="Buell C.R."/>
            <person name="Ying K."/>
            <person name="Li Y."/>
            <person name="Lu T."/>
            <person name="Huang Y."/>
            <person name="Zhao Q."/>
            <person name="Feng Q."/>
            <person name="Zhang L."/>
            <person name="Zhu J."/>
            <person name="Weng Q."/>
            <person name="Mu J."/>
            <person name="Lu Y."/>
            <person name="Fan D."/>
            <person name="Liu Y."/>
            <person name="Guan J."/>
            <person name="Zhang Y."/>
            <person name="Yu S."/>
            <person name="Liu X."/>
            <person name="Zhang Y."/>
            <person name="Hong G."/>
            <person name="Han B."/>
            <person name="Choisne N."/>
            <person name="Demange N."/>
            <person name="Orjeda G."/>
            <person name="Samain S."/>
            <person name="Cattolico L."/>
            <person name="Pelletier E."/>
            <person name="Couloux A."/>
            <person name="Segurens B."/>
            <person name="Wincker P."/>
            <person name="D'Hont A."/>
            <person name="Scarpelli C."/>
            <person name="Weissenbach J."/>
            <person name="Salanoubat M."/>
            <person name="Quetier F."/>
            <person name="Yu Y."/>
            <person name="Kim H.R."/>
            <person name="Rambo T."/>
            <person name="Currie J."/>
            <person name="Collura K."/>
            <person name="Luo M."/>
            <person name="Yang T."/>
            <person name="Ammiraju J.S.S."/>
            <person name="Engler F."/>
            <person name="Soderlund C."/>
            <person name="Wing R.A."/>
            <person name="Palmer L.E."/>
            <person name="de la Bastide M."/>
            <person name="Spiegel L."/>
            <person name="Nascimento L."/>
            <person name="Zutavern T."/>
            <person name="O'Shaughnessy A."/>
            <person name="Dike S."/>
            <person name="Dedhia N."/>
            <person name="Preston R."/>
            <person name="Balija V."/>
            <person name="McCombie W.R."/>
            <person name="Chow T."/>
            <person name="Chen H."/>
            <person name="Chung M."/>
            <person name="Chen C."/>
            <person name="Shaw J."/>
            <person name="Wu H."/>
            <person name="Hsiao K."/>
            <person name="Chao Y."/>
            <person name="Chu M."/>
            <person name="Cheng C."/>
            <person name="Hour A."/>
            <person name="Lee P."/>
            <person name="Lin S."/>
            <person name="Lin Y."/>
            <person name="Liou J."/>
            <person name="Liu S."/>
            <person name="Hsing Y."/>
            <person name="Raghuvanshi S."/>
            <person name="Mohanty A."/>
            <person name="Bharti A.K."/>
            <person name="Gaur A."/>
            <person name="Gupta V."/>
            <person name="Kumar D."/>
            <person name="Ravi V."/>
            <person name="Vij S."/>
            <person name="Kapur A."/>
            <person name="Khurana P."/>
            <person name="Khurana P."/>
            <person name="Khurana J.P."/>
            <person name="Tyagi A.K."/>
            <person name="Gaikwad K."/>
            <person name="Singh A."/>
            <person name="Dalal V."/>
            <person name="Srivastava S."/>
            <person name="Dixit A."/>
            <person name="Pal A.K."/>
            <person name="Ghazi I.A."/>
            <person name="Yadav M."/>
            <person name="Pandit A."/>
            <person name="Bhargava A."/>
            <person name="Sureshbabu K."/>
            <person name="Batra K."/>
            <person name="Sharma T.R."/>
            <person name="Mohapatra T."/>
            <person name="Singh N.K."/>
            <person name="Messing J."/>
            <person name="Nelson A.B."/>
            <person name="Fuks G."/>
            <person name="Kavchok S."/>
            <person name="Keizer G."/>
            <person name="Linton E."/>
            <person name="Llaca V."/>
            <person name="Song R."/>
            <person name="Tanyolac B."/>
            <person name="Young S."/>
            <person name="Ho-Il K."/>
            <person name="Hahn J.H."/>
            <person name="Sangsakoo G."/>
            <person name="Vanavichit A."/>
            <person name="de Mattos Luiz.A.T."/>
            <person name="Zimmer P.D."/>
            <person name="Malone G."/>
            <person name="Dellagostin O."/>
            <person name="de Oliveira A.C."/>
            <person name="Bevan M."/>
            <person name="Bancroft I."/>
            <person name="Minx P."/>
            <person name="Cordum H."/>
            <person name="Wilson R."/>
            <person name="Cheng Z."/>
            <person name="Jin W."/>
            <person name="Jiang J."/>
            <person name="Leong S.A."/>
            <person name="Iwama H."/>
            <person name="Gojobori T."/>
            <person name="Itoh T."/>
            <person name="Niimura Y."/>
            <person name="Fujii Y."/>
            <person name="Habara T."/>
            <person name="Sakai H."/>
            <person name="Sato Y."/>
            <person name="Wilson G."/>
            <person name="Kumar K."/>
            <person name="McCouch S."/>
            <person name="Juretic N."/>
            <person name="Hoen D."/>
            <person name="Wright S."/>
            <person name="Bruskiewich R."/>
            <person name="Bureau T."/>
            <person name="Miyao A."/>
            <person name="Hirochika H."/>
            <person name="Nishikawa T."/>
            <person name="Kadowaki K."/>
            <person name="Sugiura M."/>
            <person name="Burr B."/>
            <person name="Sasaki T."/>
        </authorList>
    </citation>
    <scope>NUCLEOTIDE SEQUENCE [LARGE SCALE GENOMIC DNA]</scope>
    <source>
        <strain evidence="3">cv. Nipponbare</strain>
    </source>
</reference>
<keyword evidence="2" id="KW-0645">Protease</keyword>
<keyword evidence="2" id="KW-0378">Hydrolase</keyword>
<reference evidence="3" key="2">
    <citation type="journal article" date="2008" name="Nucleic Acids Res.">
        <title>The rice annotation project database (RAP-DB): 2008 update.</title>
        <authorList>
            <consortium name="The rice annotation project (RAP)"/>
        </authorList>
    </citation>
    <scope>GENOME REANNOTATION</scope>
    <source>
        <strain evidence="3">cv. Nipponbare</strain>
    </source>
</reference>
<evidence type="ECO:0000256" key="1">
    <source>
        <dbReference type="SAM" id="MobiDB-lite"/>
    </source>
</evidence>